<organism evidence="1 2">
    <name type="scientific">Bacillus toyonensis</name>
    <dbReference type="NCBI Taxonomy" id="155322"/>
    <lineage>
        <taxon>Bacteria</taxon>
        <taxon>Bacillati</taxon>
        <taxon>Bacillota</taxon>
        <taxon>Bacilli</taxon>
        <taxon>Bacillales</taxon>
        <taxon>Bacillaceae</taxon>
        <taxon>Bacillus</taxon>
        <taxon>Bacillus cereus group</taxon>
    </lineage>
</organism>
<protein>
    <submittedName>
        <fullName evidence="1">Uncharacterized protein</fullName>
    </submittedName>
</protein>
<evidence type="ECO:0000313" key="2">
    <source>
        <dbReference type="Proteomes" id="UP000220078"/>
    </source>
</evidence>
<dbReference type="EMBL" id="NUAP01000018">
    <property type="protein sequence ID" value="PEN90196.1"/>
    <property type="molecule type" value="Genomic_DNA"/>
</dbReference>
<dbReference type="AlphaFoldDB" id="A0AB36T7U0"/>
<sequence>MRTGIRQISTRQGTIVNPIDFSHTGVRQLLTHRGGILNPDDWIRTGIRQISTRQGVMHNLSQSKKGTTEKEVMKPPRTEPLEYAWKKMNI</sequence>
<gene>
    <name evidence="1" type="ORF">CN551_07410</name>
</gene>
<name>A0AB36T7U0_9BACI</name>
<reference evidence="1 2" key="1">
    <citation type="submission" date="2017-09" db="EMBL/GenBank/DDBJ databases">
        <title>Large-scale bioinformatics analysis of Bacillus genomes uncovers conserved roles of natural products in bacterial physiology.</title>
        <authorList>
            <consortium name="Agbiome Team Llc"/>
            <person name="Bleich R.M."/>
            <person name="Kirk G.J."/>
            <person name="Santa Maria K.C."/>
            <person name="Allen S.E."/>
            <person name="Farag S."/>
            <person name="Shank E.A."/>
            <person name="Bowers A."/>
        </authorList>
    </citation>
    <scope>NUCLEOTIDE SEQUENCE [LARGE SCALE GENOMIC DNA]</scope>
    <source>
        <strain evidence="1 2">AFS027629</strain>
    </source>
</reference>
<accession>A0AB36T7U0</accession>
<comment type="caution">
    <text evidence="1">The sequence shown here is derived from an EMBL/GenBank/DDBJ whole genome shotgun (WGS) entry which is preliminary data.</text>
</comment>
<evidence type="ECO:0000313" key="1">
    <source>
        <dbReference type="EMBL" id="PEN90196.1"/>
    </source>
</evidence>
<dbReference type="Proteomes" id="UP000220078">
    <property type="component" value="Unassembled WGS sequence"/>
</dbReference>
<proteinExistence type="predicted"/>